<sequence length="447" mass="48482">MDNKALNQGPRRTPANAARQNLLSPIVQSAHGERIHGAPPPPPASATRPLSFKPATRPPVSKLALRPPSAPMSRPSSSLAFSTSIRTRAAARRESAAIESALAESAALPRSPGVSAAEPTQENKKTKKKTRRARRRTAATSAADRNDDVDEAHTTTNLSSTTDANAASEPPDNAGISPPPPHRTRPTLSARHILAQLLARLPAHPSAIHAHLAAPLSSSVWDPSTTADPPRYLRIRPLFDDARAGHFGNVGRDLEARERDGDQDRSQSPTRLEKKEGKGKKKEKKEIGADTKNELDDEKTKEQQRRRRRAQKKRRDDVLRKTLARVVADTRDGCDALANAGYFLQVLEEVAEQRARVGVTVMAGGVGGAGDDDEDGGTSDGLDDLPWFVEEVFKIVVILVSWQRELEPRGGGEEKEDEGCVMSTRQVVRLVEGEIEQAVKEVEGPAC</sequence>
<name>A0A1J9QKV7_9PEZI</name>
<feature type="compositionally biased region" description="Low complexity" evidence="1">
    <location>
        <begin position="103"/>
        <end position="112"/>
    </location>
</feature>
<dbReference type="GeneID" id="31019388"/>
<proteinExistence type="predicted"/>
<dbReference type="Proteomes" id="UP000183809">
    <property type="component" value="Unassembled WGS sequence"/>
</dbReference>
<feature type="region of interest" description="Disordered" evidence="1">
    <location>
        <begin position="1"/>
        <end position="86"/>
    </location>
</feature>
<feature type="region of interest" description="Disordered" evidence="1">
    <location>
        <begin position="250"/>
        <end position="314"/>
    </location>
</feature>
<feature type="compositionally biased region" description="Basic residues" evidence="1">
    <location>
        <begin position="125"/>
        <end position="137"/>
    </location>
</feature>
<dbReference type="EMBL" id="MNUE01000079">
    <property type="protein sequence ID" value="OJD29518.1"/>
    <property type="molecule type" value="Genomic_DNA"/>
</dbReference>
<feature type="compositionally biased region" description="Polar residues" evidence="1">
    <location>
        <begin position="154"/>
        <end position="165"/>
    </location>
</feature>
<dbReference type="OrthoDB" id="10491884at2759"/>
<accession>A0A1J9QKV7</accession>
<keyword evidence="3" id="KW-1185">Reference proteome</keyword>
<organism evidence="2 3">
    <name type="scientific">Diplodia corticola</name>
    <dbReference type="NCBI Taxonomy" id="236234"/>
    <lineage>
        <taxon>Eukaryota</taxon>
        <taxon>Fungi</taxon>
        <taxon>Dikarya</taxon>
        <taxon>Ascomycota</taxon>
        <taxon>Pezizomycotina</taxon>
        <taxon>Dothideomycetes</taxon>
        <taxon>Dothideomycetes incertae sedis</taxon>
        <taxon>Botryosphaeriales</taxon>
        <taxon>Botryosphaeriaceae</taxon>
        <taxon>Diplodia</taxon>
    </lineage>
</organism>
<evidence type="ECO:0000256" key="1">
    <source>
        <dbReference type="SAM" id="MobiDB-lite"/>
    </source>
</evidence>
<feature type="compositionally biased region" description="Low complexity" evidence="1">
    <location>
        <begin position="64"/>
        <end position="86"/>
    </location>
</feature>
<protein>
    <submittedName>
        <fullName evidence="2">Uncharacterized protein</fullName>
    </submittedName>
</protein>
<reference evidence="2 3" key="1">
    <citation type="submission" date="2016-10" db="EMBL/GenBank/DDBJ databases">
        <title>Proteomics and genomics reveal pathogen-plant mechanisms compatible with a hemibiotrophic lifestyle of Diplodia corticola.</title>
        <authorList>
            <person name="Fernandes I."/>
            <person name="De Jonge R."/>
            <person name="Van De Peer Y."/>
            <person name="Devreese B."/>
            <person name="Alves A."/>
            <person name="Esteves A.C."/>
        </authorList>
    </citation>
    <scope>NUCLEOTIDE SEQUENCE [LARGE SCALE GENOMIC DNA]</scope>
    <source>
        <strain evidence="2 3">CBS 112549</strain>
    </source>
</reference>
<dbReference type="AlphaFoldDB" id="A0A1J9QKV7"/>
<comment type="caution">
    <text evidence="2">The sequence shown here is derived from an EMBL/GenBank/DDBJ whole genome shotgun (WGS) entry which is preliminary data.</text>
</comment>
<feature type="compositionally biased region" description="Polar residues" evidence="1">
    <location>
        <begin position="18"/>
        <end position="27"/>
    </location>
</feature>
<feature type="compositionally biased region" description="Basic residues" evidence="1">
    <location>
        <begin position="304"/>
        <end position="313"/>
    </location>
</feature>
<gene>
    <name evidence="2" type="ORF">BKCO1_7900029</name>
</gene>
<evidence type="ECO:0000313" key="3">
    <source>
        <dbReference type="Proteomes" id="UP000183809"/>
    </source>
</evidence>
<feature type="compositionally biased region" description="Basic and acidic residues" evidence="1">
    <location>
        <begin position="284"/>
        <end position="303"/>
    </location>
</feature>
<feature type="region of interest" description="Disordered" evidence="1">
    <location>
        <begin position="103"/>
        <end position="186"/>
    </location>
</feature>
<evidence type="ECO:0000313" key="2">
    <source>
        <dbReference type="EMBL" id="OJD29518.1"/>
    </source>
</evidence>
<feature type="compositionally biased region" description="Basic and acidic residues" evidence="1">
    <location>
        <begin position="252"/>
        <end position="276"/>
    </location>
</feature>
<dbReference type="RefSeq" id="XP_020125778.1">
    <property type="nucleotide sequence ID" value="XM_020279126.1"/>
</dbReference>